<evidence type="ECO:0000313" key="3">
    <source>
        <dbReference type="EMBL" id="QLD10774.1"/>
    </source>
</evidence>
<dbReference type="AlphaFoldDB" id="A0A7D5IRU2"/>
<dbReference type="EMBL" id="CP058316">
    <property type="protein sequence ID" value="QLD10774.1"/>
    <property type="molecule type" value="Genomic_DNA"/>
</dbReference>
<accession>A0A7D5IRU2</accession>
<keyword evidence="2" id="KW-1133">Transmembrane helix</keyword>
<evidence type="ECO:0000256" key="1">
    <source>
        <dbReference type="SAM" id="MobiDB-lite"/>
    </source>
</evidence>
<sequence length="127" mass="12822">MPDENTASSQAPAASGADDENRDDKKRASHAGVTGSAARVVRGAADAATGVVGAAQDAAKDALPDAVPDVADKVIDAAARLARSTIDRDAAVVERALHITGAIGRPLRIAAVIVVVAVIAVLIARRR</sequence>
<keyword evidence="2" id="KW-0812">Transmembrane</keyword>
<feature type="transmembrane region" description="Helical" evidence="2">
    <location>
        <begin position="107"/>
        <end position="124"/>
    </location>
</feature>
<feature type="compositionally biased region" description="Polar residues" evidence="1">
    <location>
        <begin position="1"/>
        <end position="12"/>
    </location>
</feature>
<name>A0A7D5IRU2_9MICO</name>
<evidence type="ECO:0000256" key="2">
    <source>
        <dbReference type="SAM" id="Phobius"/>
    </source>
</evidence>
<keyword evidence="2" id="KW-0472">Membrane</keyword>
<proteinExistence type="predicted"/>
<protein>
    <submittedName>
        <fullName evidence="3">Uncharacterized protein</fullName>
    </submittedName>
</protein>
<gene>
    <name evidence="3" type="ORF">HW566_02640</name>
</gene>
<dbReference type="RefSeq" id="WP_178010166.1">
    <property type="nucleotide sequence ID" value="NZ_CP058316.1"/>
</dbReference>
<feature type="region of interest" description="Disordered" evidence="1">
    <location>
        <begin position="1"/>
        <end position="35"/>
    </location>
</feature>
<evidence type="ECO:0000313" key="4">
    <source>
        <dbReference type="Proteomes" id="UP000509638"/>
    </source>
</evidence>
<reference evidence="3 4" key="1">
    <citation type="submission" date="2020-06" db="EMBL/GenBank/DDBJ databases">
        <authorList>
            <person name="Jo H."/>
        </authorList>
    </citation>
    <scope>NUCLEOTIDE SEQUENCE [LARGE SCALE GENOMIC DNA]</scope>
    <source>
        <strain evidence="3 4">I46</strain>
    </source>
</reference>
<organism evidence="3 4">
    <name type="scientific">Microbacterium oleivorans</name>
    <dbReference type="NCBI Taxonomy" id="273677"/>
    <lineage>
        <taxon>Bacteria</taxon>
        <taxon>Bacillati</taxon>
        <taxon>Actinomycetota</taxon>
        <taxon>Actinomycetes</taxon>
        <taxon>Micrococcales</taxon>
        <taxon>Microbacteriaceae</taxon>
        <taxon>Microbacterium</taxon>
    </lineage>
</organism>
<dbReference type="Proteomes" id="UP000509638">
    <property type="component" value="Chromosome"/>
</dbReference>